<sequence>MPAEPLSGTFHTTMSLSSIPSPIRIGASRAMCSIPYVRTTASISSSSSHTSHRFPLLFYSESVLLSVARSPCFLPAERRHFASSAAKPLQKSVPVRTSIEDTPPSFASARDEDFKTSTNATDTITNPHRKPLTSPPQIATPSPFQCRILICGLGGAGGNAVDNFVRGESFDKNDVELMVVNTDAQALGRSLCERRFQIGRDTCRGLGAGGLPLKGRKAAEESLSELMDIVEGVDCVFFLAGAGGGTGTGSLPVIAAECKKKGILTVAVVTTPFRCEGARRWKIAREALNDVEKTVDSLIVVPNENIMRVTNSNASVTEAFQMADDVLLKGVKGVVDIITTPAQVNLDFADVHTVFRDSHRAYMSTGYGYSTDLDGEESAESIRLDAARNAVSPRKNRAQQAIESALYNPLLNIRDFQSGNNVLLNITGHNLKMVEVTEIADYLRARVSEDANIILGTNSLDAPTSKVGDDHGASSPSYIKVTVVITGLDKIPPEEQERQPTRDEPKQESAFDRLKNWFAKHW</sequence>
<dbReference type="EMBL" id="HBGD01002296">
    <property type="protein sequence ID" value="CAD9078689.1"/>
    <property type="molecule type" value="Transcribed_RNA"/>
</dbReference>
<dbReference type="Pfam" id="PF12327">
    <property type="entry name" value="FtsZ_C"/>
    <property type="match status" value="1"/>
</dbReference>
<keyword evidence="3" id="KW-0460">Magnesium</keyword>
<evidence type="ECO:0000259" key="7">
    <source>
        <dbReference type="SMART" id="SM00864"/>
    </source>
</evidence>
<feature type="region of interest" description="Disordered" evidence="6">
    <location>
        <begin position="118"/>
        <end position="137"/>
    </location>
</feature>
<dbReference type="GO" id="GO:0003924">
    <property type="term" value="F:GTPase activity"/>
    <property type="evidence" value="ECO:0007669"/>
    <property type="project" value="InterPro"/>
</dbReference>
<dbReference type="PRINTS" id="PR00423">
    <property type="entry name" value="CELLDVISFTSZ"/>
</dbReference>
<dbReference type="HAMAP" id="MF_00909">
    <property type="entry name" value="FtsZ"/>
    <property type="match status" value="1"/>
</dbReference>
<dbReference type="Gene3D" id="3.30.1330.20">
    <property type="entry name" value="Tubulin/FtsZ, C-terminal domain"/>
    <property type="match status" value="1"/>
</dbReference>
<gene>
    <name evidence="9" type="ORF">PCOS0759_LOCUS1921</name>
</gene>
<dbReference type="SMART" id="SM00864">
    <property type="entry name" value="Tubulin"/>
    <property type="match status" value="1"/>
</dbReference>
<evidence type="ECO:0000256" key="1">
    <source>
        <dbReference type="ARBA" id="ARBA00009690"/>
    </source>
</evidence>
<reference evidence="9" key="1">
    <citation type="submission" date="2021-01" db="EMBL/GenBank/DDBJ databases">
        <authorList>
            <person name="Corre E."/>
            <person name="Pelletier E."/>
            <person name="Niang G."/>
            <person name="Scheremetjew M."/>
            <person name="Finn R."/>
            <person name="Kale V."/>
            <person name="Holt S."/>
            <person name="Cochrane G."/>
            <person name="Meng A."/>
            <person name="Brown T."/>
            <person name="Cohen L."/>
        </authorList>
    </citation>
    <scope>NUCLEOTIDE SEQUENCE</scope>
    <source>
        <strain evidence="9">WS</strain>
    </source>
</reference>
<dbReference type="Gene3D" id="3.40.50.1440">
    <property type="entry name" value="Tubulin/FtsZ, GTPase domain"/>
    <property type="match status" value="1"/>
</dbReference>
<dbReference type="SMART" id="SM00865">
    <property type="entry name" value="Tubulin_C"/>
    <property type="match status" value="1"/>
</dbReference>
<evidence type="ECO:0000256" key="3">
    <source>
        <dbReference type="ARBA" id="ARBA00022842"/>
    </source>
</evidence>
<dbReference type="GO" id="GO:0005737">
    <property type="term" value="C:cytoplasm"/>
    <property type="evidence" value="ECO:0007669"/>
    <property type="project" value="TreeGrafter"/>
</dbReference>
<protein>
    <recommendedName>
        <fullName evidence="10">Cell division protein FtsZ</fullName>
    </recommendedName>
</protein>
<evidence type="ECO:0000256" key="6">
    <source>
        <dbReference type="SAM" id="MobiDB-lite"/>
    </source>
</evidence>
<keyword evidence="4" id="KW-0342">GTP-binding</keyword>
<keyword evidence="2" id="KW-0547">Nucleotide-binding</keyword>
<dbReference type="GO" id="GO:0005525">
    <property type="term" value="F:GTP binding"/>
    <property type="evidence" value="ECO:0007669"/>
    <property type="project" value="UniProtKB-KW"/>
</dbReference>
<accession>A0A7S1PGA2</accession>
<feature type="domain" description="Tubulin/FtsZ GTPase" evidence="7">
    <location>
        <begin position="147"/>
        <end position="342"/>
    </location>
</feature>
<dbReference type="SUPFAM" id="SSF52490">
    <property type="entry name" value="Tubulin nucleotide-binding domain-like"/>
    <property type="match status" value="1"/>
</dbReference>
<dbReference type="AlphaFoldDB" id="A0A7S1PGA2"/>
<evidence type="ECO:0000313" key="9">
    <source>
        <dbReference type="EMBL" id="CAD9078689.1"/>
    </source>
</evidence>
<dbReference type="InterPro" id="IPR045061">
    <property type="entry name" value="FtsZ/CetZ"/>
</dbReference>
<comment type="function">
    <text evidence="5">Tubulin is the major constituent of microtubules, a cylinder consisting of laterally associated linear protofilaments composed of alpha- and beta-tubulin heterodimers. Microtubules grow by the addition of GTP-tubulin dimers to the microtubule end, where a stabilizing cap forms. Below the cap, tubulin dimers are in GDP-bound state, owing to GTPase activity of alpha-tubulin.</text>
</comment>
<proteinExistence type="inferred from homology"/>
<dbReference type="PROSITE" id="PS01134">
    <property type="entry name" value="FTSZ_1"/>
    <property type="match status" value="1"/>
</dbReference>
<feature type="domain" description="Tubulin/FtsZ 2-layer sandwich" evidence="8">
    <location>
        <begin position="344"/>
        <end position="497"/>
    </location>
</feature>
<dbReference type="Pfam" id="PF00091">
    <property type="entry name" value="Tubulin"/>
    <property type="match status" value="1"/>
</dbReference>
<dbReference type="InterPro" id="IPR024757">
    <property type="entry name" value="FtsZ_C"/>
</dbReference>
<dbReference type="CDD" id="cd02201">
    <property type="entry name" value="FtsZ_type1"/>
    <property type="match status" value="1"/>
</dbReference>
<dbReference type="InterPro" id="IPR018316">
    <property type="entry name" value="Tubulin/FtsZ_2-layer-sand-dom"/>
</dbReference>
<organism evidence="9">
    <name type="scientific">Percolomonas cosmopolitus</name>
    <dbReference type="NCBI Taxonomy" id="63605"/>
    <lineage>
        <taxon>Eukaryota</taxon>
        <taxon>Discoba</taxon>
        <taxon>Heterolobosea</taxon>
        <taxon>Tetramitia</taxon>
        <taxon>Eutetramitia</taxon>
        <taxon>Percolomonadidae</taxon>
        <taxon>Percolomonas</taxon>
    </lineage>
</organism>
<dbReference type="SUPFAM" id="SSF55307">
    <property type="entry name" value="Tubulin C-terminal domain-like"/>
    <property type="match status" value="1"/>
</dbReference>
<feature type="region of interest" description="Disordered" evidence="6">
    <location>
        <begin position="490"/>
        <end position="510"/>
    </location>
</feature>
<evidence type="ECO:0000256" key="4">
    <source>
        <dbReference type="ARBA" id="ARBA00023134"/>
    </source>
</evidence>
<dbReference type="GO" id="GO:0051301">
    <property type="term" value="P:cell division"/>
    <property type="evidence" value="ECO:0007669"/>
    <property type="project" value="TreeGrafter"/>
</dbReference>
<dbReference type="InterPro" id="IPR003008">
    <property type="entry name" value="Tubulin_FtsZ_GTPase"/>
</dbReference>
<dbReference type="InterPro" id="IPR037103">
    <property type="entry name" value="Tubulin/FtsZ-like_C"/>
</dbReference>
<dbReference type="GO" id="GO:0032153">
    <property type="term" value="C:cell division site"/>
    <property type="evidence" value="ECO:0007669"/>
    <property type="project" value="TreeGrafter"/>
</dbReference>
<comment type="similarity">
    <text evidence="1">Belongs to the FtsZ family.</text>
</comment>
<evidence type="ECO:0000256" key="2">
    <source>
        <dbReference type="ARBA" id="ARBA00022741"/>
    </source>
</evidence>
<name>A0A7S1PGA2_9EUKA</name>
<evidence type="ECO:0000256" key="5">
    <source>
        <dbReference type="ARBA" id="ARBA00034296"/>
    </source>
</evidence>
<dbReference type="PANTHER" id="PTHR30314:SF3">
    <property type="entry name" value="MITOCHONDRIAL DIVISION PROTEIN FSZA"/>
    <property type="match status" value="1"/>
</dbReference>
<feature type="compositionally biased region" description="Basic and acidic residues" evidence="6">
    <location>
        <begin position="491"/>
        <end position="510"/>
    </location>
</feature>
<dbReference type="InterPro" id="IPR020805">
    <property type="entry name" value="Cell_div_FtsZ_CS"/>
</dbReference>
<evidence type="ECO:0000259" key="8">
    <source>
        <dbReference type="SMART" id="SM00865"/>
    </source>
</evidence>
<dbReference type="InterPro" id="IPR036525">
    <property type="entry name" value="Tubulin/FtsZ_GTPase_sf"/>
</dbReference>
<dbReference type="PANTHER" id="PTHR30314">
    <property type="entry name" value="CELL DIVISION PROTEIN FTSZ-RELATED"/>
    <property type="match status" value="1"/>
</dbReference>
<dbReference type="InterPro" id="IPR000158">
    <property type="entry name" value="Cell_div_FtsZ"/>
</dbReference>
<dbReference type="InterPro" id="IPR008280">
    <property type="entry name" value="Tub_FtsZ_C"/>
</dbReference>
<evidence type="ECO:0008006" key="10">
    <source>
        <dbReference type="Google" id="ProtNLM"/>
    </source>
</evidence>
<dbReference type="GO" id="GO:0048285">
    <property type="term" value="P:organelle fission"/>
    <property type="evidence" value="ECO:0007669"/>
    <property type="project" value="TreeGrafter"/>
</dbReference>